<evidence type="ECO:0000256" key="1">
    <source>
        <dbReference type="SAM" id="MobiDB-lite"/>
    </source>
</evidence>
<dbReference type="EMBL" id="LAVV01009801">
    <property type="protein sequence ID" value="KNZ49964.1"/>
    <property type="molecule type" value="Genomic_DNA"/>
</dbReference>
<feature type="compositionally biased region" description="Pro residues" evidence="1">
    <location>
        <begin position="393"/>
        <end position="425"/>
    </location>
</feature>
<dbReference type="InterPro" id="IPR056149">
    <property type="entry name" value="PRP5/DDX46/KHDC4_KH"/>
</dbReference>
<feature type="compositionally biased region" description="Polar residues" evidence="1">
    <location>
        <begin position="106"/>
        <end position="119"/>
    </location>
</feature>
<dbReference type="CDD" id="cd22385">
    <property type="entry name" value="KH-I_KHDC4_rpt1"/>
    <property type="match status" value="1"/>
</dbReference>
<dbReference type="InterPro" id="IPR055256">
    <property type="entry name" value="KH_1_KHDC4/BBP-like"/>
</dbReference>
<dbReference type="OrthoDB" id="397265at2759"/>
<feature type="domain" description="KHDC4/BBP-like KH-domain type I" evidence="2">
    <location>
        <begin position="287"/>
        <end position="340"/>
    </location>
</feature>
<dbReference type="GO" id="GO:0005634">
    <property type="term" value="C:nucleus"/>
    <property type="evidence" value="ECO:0007669"/>
    <property type="project" value="InterPro"/>
</dbReference>
<evidence type="ECO:0008006" key="6">
    <source>
        <dbReference type="Google" id="ProtNLM"/>
    </source>
</evidence>
<dbReference type="Pfam" id="PF22675">
    <property type="entry name" value="KH-I_KHDC4-BBP"/>
    <property type="match status" value="1"/>
</dbReference>
<sequence>MALSLGSIWRGRWTQPGNGMFDRARNLLVQMSRSWHHHLIILWQLLVIRVIVEPPPPSPRASPPAANNNPSRKYKSRHPRMSERKRKWDSGPDGSPSTKTKLDGSPATNPAGTETTPDTNGAADAAAAIAARIAAQYAPPPAKVKSNEPPKYEKDKPEVNDPEFVKDIDINDQRNRYLLTKGPTQAEIQAETGCSVTTKGQWYPDRTKALDRDPPLYLHLTATSQEILDKGIAKVNELIEQDLGPLTEAPGERDANQESVKDGRNISWRSVLKICAISMFEQKWSDQGETGSRVQIKGVGSGFYENDTGAESTEPMHINITGPDDTQNIRAKELAEDLLETVKEKWAEAKAVNDQAQAQYNTPMVNQPMYMGFGGAPGQGQVPGMMVQMPQYGQPPLPTSGDAPPPPSSDAPPLPAGEAPAPPGGQPGAATPAASTQDYSAYYAQYYAQQAQTMTPEQRAYYNSPEYIAWYQQYLQYQQQAQATGAVNPTVALQQQTQPLSAVASQPPLPSSAPPPPTQPPAPPPPSDDVAPPPPPEPAPEPPPS</sequence>
<dbReference type="GO" id="GO:0003723">
    <property type="term" value="F:RNA binding"/>
    <property type="evidence" value="ECO:0007669"/>
    <property type="project" value="InterPro"/>
</dbReference>
<dbReference type="PANTHER" id="PTHR15744:SF0">
    <property type="entry name" value="KH HOMOLOGY DOMAIN-CONTAINING PROTEIN 4"/>
    <property type="match status" value="1"/>
</dbReference>
<feature type="compositionally biased region" description="Pro residues" evidence="1">
    <location>
        <begin position="507"/>
        <end position="545"/>
    </location>
</feature>
<dbReference type="STRING" id="27349.A0A0L6UN69"/>
<feature type="region of interest" description="Disordered" evidence="1">
    <location>
        <begin position="497"/>
        <end position="545"/>
    </location>
</feature>
<evidence type="ECO:0000259" key="3">
    <source>
        <dbReference type="Pfam" id="PF23469"/>
    </source>
</evidence>
<feature type="region of interest" description="Disordered" evidence="1">
    <location>
        <begin position="384"/>
        <end position="434"/>
    </location>
</feature>
<dbReference type="SUPFAM" id="SSF54791">
    <property type="entry name" value="Eukaryotic type KH-domain (KH-domain type I)"/>
    <property type="match status" value="2"/>
</dbReference>
<evidence type="ECO:0000313" key="5">
    <source>
        <dbReference type="Proteomes" id="UP000037035"/>
    </source>
</evidence>
<dbReference type="FunFam" id="3.30.1370.10:FF:000051">
    <property type="entry name" value="Putative kh domain-containing protein"/>
    <property type="match status" value="1"/>
</dbReference>
<proteinExistence type="predicted"/>
<evidence type="ECO:0000313" key="4">
    <source>
        <dbReference type="EMBL" id="KNZ49964.1"/>
    </source>
</evidence>
<dbReference type="InterPro" id="IPR031121">
    <property type="entry name" value="RIK/BLOM7"/>
</dbReference>
<comment type="caution">
    <text evidence="4">The sequence shown here is derived from an EMBL/GenBank/DDBJ whole genome shotgun (WGS) entry which is preliminary data.</text>
</comment>
<accession>A0A0L6UN69</accession>
<protein>
    <recommendedName>
        <fullName evidence="6">K Homology domain-containing protein</fullName>
    </recommendedName>
</protein>
<dbReference type="InterPro" id="IPR047890">
    <property type="entry name" value="KHDC4_KH-I_first"/>
</dbReference>
<feature type="region of interest" description="Disordered" evidence="1">
    <location>
        <begin position="56"/>
        <end position="120"/>
    </location>
</feature>
<reference evidence="4 5" key="1">
    <citation type="submission" date="2015-08" db="EMBL/GenBank/DDBJ databases">
        <title>Next Generation Sequencing and Analysis of the Genome of Puccinia sorghi L Schw, the Causal Agent of Maize Common Rust.</title>
        <authorList>
            <person name="Rochi L."/>
            <person name="Burguener G."/>
            <person name="Darino M."/>
            <person name="Turjanski A."/>
            <person name="Kreff E."/>
            <person name="Dieguez M.J."/>
            <person name="Sacco F."/>
        </authorList>
    </citation>
    <scope>NUCLEOTIDE SEQUENCE [LARGE SCALE GENOMIC DNA]</scope>
    <source>
        <strain evidence="4 5">RO10H11247</strain>
    </source>
</reference>
<feature type="region of interest" description="Disordered" evidence="1">
    <location>
        <begin position="139"/>
        <end position="159"/>
    </location>
</feature>
<dbReference type="Gene3D" id="3.30.1370.10">
    <property type="entry name" value="K Homology domain, type 1"/>
    <property type="match status" value="2"/>
</dbReference>
<keyword evidence="5" id="KW-1185">Reference proteome</keyword>
<dbReference type="Pfam" id="PF23469">
    <property type="entry name" value="KH_12"/>
    <property type="match status" value="1"/>
</dbReference>
<name>A0A0L6UN69_9BASI</name>
<gene>
    <name evidence="4" type="ORF">VP01_466g7</name>
</gene>
<dbReference type="PANTHER" id="PTHR15744">
    <property type="entry name" value="BLOM7"/>
    <property type="match status" value="1"/>
</dbReference>
<dbReference type="VEuPathDB" id="FungiDB:VP01_466g7"/>
<feature type="domain" description="ATP-dependent RNA helicase PRP5/DDX46/KHDC4 KH" evidence="3">
    <location>
        <begin position="165"/>
        <end position="242"/>
    </location>
</feature>
<feature type="compositionally biased region" description="Basic and acidic residues" evidence="1">
    <location>
        <begin position="145"/>
        <end position="159"/>
    </location>
</feature>
<feature type="compositionally biased region" description="Basic and acidic residues" evidence="1">
    <location>
        <begin position="80"/>
        <end position="90"/>
    </location>
</feature>
<organism evidence="4 5">
    <name type="scientific">Puccinia sorghi</name>
    <dbReference type="NCBI Taxonomy" id="27349"/>
    <lineage>
        <taxon>Eukaryota</taxon>
        <taxon>Fungi</taxon>
        <taxon>Dikarya</taxon>
        <taxon>Basidiomycota</taxon>
        <taxon>Pucciniomycotina</taxon>
        <taxon>Pucciniomycetes</taxon>
        <taxon>Pucciniales</taxon>
        <taxon>Pucciniaceae</taxon>
        <taxon>Puccinia</taxon>
    </lineage>
</organism>
<dbReference type="AlphaFoldDB" id="A0A0L6UN69"/>
<evidence type="ECO:0000259" key="2">
    <source>
        <dbReference type="Pfam" id="PF22675"/>
    </source>
</evidence>
<dbReference type="InterPro" id="IPR036612">
    <property type="entry name" value="KH_dom_type_1_sf"/>
</dbReference>
<dbReference type="Proteomes" id="UP000037035">
    <property type="component" value="Unassembled WGS sequence"/>
</dbReference>